<evidence type="ECO:0000256" key="1">
    <source>
        <dbReference type="ARBA" id="ARBA00004571"/>
    </source>
</evidence>
<comment type="caution">
    <text evidence="14">The sequence shown here is derived from an EMBL/GenBank/DDBJ whole genome shotgun (WGS) entry which is preliminary data.</text>
</comment>
<dbReference type="InterPro" id="IPR012910">
    <property type="entry name" value="Plug_dom"/>
</dbReference>
<evidence type="ECO:0000256" key="9">
    <source>
        <dbReference type="ARBA" id="ARBA00023237"/>
    </source>
</evidence>
<keyword evidence="7 11" id="KW-0798">TonB box</keyword>
<proteinExistence type="inferred from homology"/>
<keyword evidence="9 10" id="KW-0998">Cell outer membrane</keyword>
<comment type="subcellular location">
    <subcellularLocation>
        <location evidence="1 10">Cell outer membrane</location>
        <topology evidence="1 10">Multi-pass membrane protein</topology>
    </subcellularLocation>
</comment>
<keyword evidence="3 10" id="KW-1134">Transmembrane beta strand</keyword>
<evidence type="ECO:0000256" key="4">
    <source>
        <dbReference type="ARBA" id="ARBA00022692"/>
    </source>
</evidence>
<dbReference type="PANTHER" id="PTHR30069">
    <property type="entry name" value="TONB-DEPENDENT OUTER MEMBRANE RECEPTOR"/>
    <property type="match status" value="1"/>
</dbReference>
<dbReference type="InterPro" id="IPR037066">
    <property type="entry name" value="Plug_dom_sf"/>
</dbReference>
<keyword evidence="8 10" id="KW-0472">Membrane</keyword>
<organism evidence="14 15">
    <name type="scientific">Spongiibacter pelagi</name>
    <dbReference type="NCBI Taxonomy" id="2760804"/>
    <lineage>
        <taxon>Bacteria</taxon>
        <taxon>Pseudomonadati</taxon>
        <taxon>Pseudomonadota</taxon>
        <taxon>Gammaproteobacteria</taxon>
        <taxon>Cellvibrionales</taxon>
        <taxon>Spongiibacteraceae</taxon>
        <taxon>Spongiibacter</taxon>
    </lineage>
</organism>
<dbReference type="SUPFAM" id="SSF56935">
    <property type="entry name" value="Porins"/>
    <property type="match status" value="1"/>
</dbReference>
<dbReference type="RefSeq" id="WP_190763058.1">
    <property type="nucleotide sequence ID" value="NZ_JACXLD010000002.1"/>
</dbReference>
<comment type="similarity">
    <text evidence="10 11">Belongs to the TonB-dependent receptor family.</text>
</comment>
<dbReference type="Proteomes" id="UP000610558">
    <property type="component" value="Unassembled WGS sequence"/>
</dbReference>
<dbReference type="Pfam" id="PF00593">
    <property type="entry name" value="TonB_dep_Rec_b-barrel"/>
    <property type="match status" value="1"/>
</dbReference>
<dbReference type="Pfam" id="PF07715">
    <property type="entry name" value="Plug"/>
    <property type="match status" value="1"/>
</dbReference>
<sequence length="754" mass="83666">MNYKKSILLTTAIFALNAAHAEHKDRLEHVQVWAEKKDSRAANYTNPTSVLTPEDLTSVNIATTEDLVKYEPSLIIRRRFIGDSNGTLGMRGSNMFQTSRSMVFADGVPLHYFLQSRWNGAPRWTMVSASEIAQVEVIYGPFSAEYSGNAMGGVVLIETAIPQEQELHLDASYFVQDFDAYGFDDSVSGFKTFASYGDKVGDLSYYISYNHLENESQPQSFYYGGGSSGGGTPVSGAIRSNDERGNSRLFFGDTGIIDSTTDNVKFKLGYDWANWSALLNLAFEDRNSVADSPNSYLRDASGNTVWSGNFSQNGQEFSVPSSRLNVSEQDRESLSIGLRIKGELTEQLRLEANLSQFDILEDETRSSATNPNNPSFNGSGEVLDYDDTGWKTAEIKLIASDILGEGLDIIAGLRHEQYRLNTAVYDSDNYAAGSKTAKTSASGGETQINAAFVQLNWDINSHWNASIGGRYEEFESQNGYFTSDDPATPQLDELAVPGNKESQFSPKFSVGFTPDNPWTLRYSLAKAYRFPIIEELFSQYQAYNAISQSNPDLKPEDGLHHNIMIQRDISGGYLRVNLFAETIKDVIESQATVLPGGSSVRTFVPVDEVEIQGIELIANIMDVLPKLDIRFNATYIDSEIVENAADTSLEGNTFTRMPEWRANLMATYRLNPAWDIGGTVQYASDSFGRLDNTDREDNVFSAQDGYLRFGLKSGYLINDNTHVSVGIDNLTDEIAYVAHPWPGRSLYLNISYDL</sequence>
<dbReference type="GO" id="GO:0044718">
    <property type="term" value="P:siderophore transmembrane transport"/>
    <property type="evidence" value="ECO:0007669"/>
    <property type="project" value="TreeGrafter"/>
</dbReference>
<evidence type="ECO:0000256" key="6">
    <source>
        <dbReference type="ARBA" id="ARBA00023065"/>
    </source>
</evidence>
<gene>
    <name evidence="14" type="ORF">IB286_04835</name>
</gene>
<dbReference type="Gene3D" id="2.170.130.10">
    <property type="entry name" value="TonB-dependent receptor, plug domain"/>
    <property type="match status" value="1"/>
</dbReference>
<evidence type="ECO:0000256" key="3">
    <source>
        <dbReference type="ARBA" id="ARBA00022452"/>
    </source>
</evidence>
<dbReference type="CDD" id="cd01347">
    <property type="entry name" value="ligand_gated_channel"/>
    <property type="match status" value="1"/>
</dbReference>
<keyword evidence="2 10" id="KW-0813">Transport</keyword>
<keyword evidence="14" id="KW-0675">Receptor</keyword>
<keyword evidence="6" id="KW-0406">Ion transport</keyword>
<evidence type="ECO:0000256" key="2">
    <source>
        <dbReference type="ARBA" id="ARBA00022448"/>
    </source>
</evidence>
<evidence type="ECO:0000259" key="13">
    <source>
        <dbReference type="Pfam" id="PF07715"/>
    </source>
</evidence>
<evidence type="ECO:0000313" key="15">
    <source>
        <dbReference type="Proteomes" id="UP000610558"/>
    </source>
</evidence>
<dbReference type="PANTHER" id="PTHR30069:SF53">
    <property type="entry name" value="COLICIN I RECEPTOR-RELATED"/>
    <property type="match status" value="1"/>
</dbReference>
<protein>
    <submittedName>
        <fullName evidence="14">TonB-dependent receptor</fullName>
    </submittedName>
</protein>
<dbReference type="GO" id="GO:0009279">
    <property type="term" value="C:cell outer membrane"/>
    <property type="evidence" value="ECO:0007669"/>
    <property type="project" value="UniProtKB-SubCell"/>
</dbReference>
<name>A0A927C1U7_9GAMM</name>
<evidence type="ECO:0000313" key="14">
    <source>
        <dbReference type="EMBL" id="MBD2858327.1"/>
    </source>
</evidence>
<evidence type="ECO:0000256" key="8">
    <source>
        <dbReference type="ARBA" id="ARBA00023136"/>
    </source>
</evidence>
<keyword evidence="15" id="KW-1185">Reference proteome</keyword>
<dbReference type="InterPro" id="IPR036942">
    <property type="entry name" value="Beta-barrel_TonB_sf"/>
</dbReference>
<keyword evidence="4 10" id="KW-0812">Transmembrane</keyword>
<dbReference type="PROSITE" id="PS52016">
    <property type="entry name" value="TONB_DEPENDENT_REC_3"/>
    <property type="match status" value="1"/>
</dbReference>
<accession>A0A927C1U7</accession>
<evidence type="ECO:0000256" key="7">
    <source>
        <dbReference type="ARBA" id="ARBA00023077"/>
    </source>
</evidence>
<feature type="domain" description="TonB-dependent receptor-like beta-barrel" evidence="12">
    <location>
        <begin position="360"/>
        <end position="730"/>
    </location>
</feature>
<reference evidence="14" key="1">
    <citation type="submission" date="2020-09" db="EMBL/GenBank/DDBJ databases">
        <authorList>
            <person name="Yoon J.-W."/>
        </authorList>
    </citation>
    <scope>NUCLEOTIDE SEQUENCE</scope>
    <source>
        <strain evidence="14">KMU-158</strain>
    </source>
</reference>
<evidence type="ECO:0000256" key="5">
    <source>
        <dbReference type="ARBA" id="ARBA00022729"/>
    </source>
</evidence>
<evidence type="ECO:0000256" key="11">
    <source>
        <dbReference type="RuleBase" id="RU003357"/>
    </source>
</evidence>
<dbReference type="InterPro" id="IPR000531">
    <property type="entry name" value="Beta-barrel_TonB"/>
</dbReference>
<evidence type="ECO:0000259" key="12">
    <source>
        <dbReference type="Pfam" id="PF00593"/>
    </source>
</evidence>
<dbReference type="Gene3D" id="2.40.170.20">
    <property type="entry name" value="TonB-dependent receptor, beta-barrel domain"/>
    <property type="match status" value="1"/>
</dbReference>
<dbReference type="InterPro" id="IPR039426">
    <property type="entry name" value="TonB-dep_rcpt-like"/>
</dbReference>
<dbReference type="GO" id="GO:0015344">
    <property type="term" value="F:siderophore uptake transmembrane transporter activity"/>
    <property type="evidence" value="ECO:0007669"/>
    <property type="project" value="TreeGrafter"/>
</dbReference>
<dbReference type="AlphaFoldDB" id="A0A927C1U7"/>
<keyword evidence="5" id="KW-0732">Signal</keyword>
<feature type="domain" description="TonB-dependent receptor plug" evidence="13">
    <location>
        <begin position="43"/>
        <end position="154"/>
    </location>
</feature>
<evidence type="ECO:0000256" key="10">
    <source>
        <dbReference type="PROSITE-ProRule" id="PRU01360"/>
    </source>
</evidence>
<dbReference type="EMBL" id="JACXLD010000002">
    <property type="protein sequence ID" value="MBD2858327.1"/>
    <property type="molecule type" value="Genomic_DNA"/>
</dbReference>